<dbReference type="OrthoDB" id="9805108at2"/>
<keyword evidence="10" id="KW-1185">Reference proteome</keyword>
<keyword evidence="5 7" id="KW-1133">Transmembrane helix</keyword>
<dbReference type="EMBL" id="PVTT01000003">
    <property type="protein sequence ID" value="PRY92083.1"/>
    <property type="molecule type" value="Genomic_DNA"/>
</dbReference>
<feature type="transmembrane region" description="Helical" evidence="7">
    <location>
        <begin position="17"/>
        <end position="38"/>
    </location>
</feature>
<feature type="domain" description="ABC transmembrane type-1" evidence="8">
    <location>
        <begin position="75"/>
        <end position="359"/>
    </location>
</feature>
<accession>A0A2T0WZF2</accession>
<dbReference type="RefSeq" id="WP_106161849.1">
    <property type="nucleotide sequence ID" value="NZ_PVTT01000003.1"/>
</dbReference>
<evidence type="ECO:0000313" key="10">
    <source>
        <dbReference type="Proteomes" id="UP000238801"/>
    </source>
</evidence>
<evidence type="ECO:0000256" key="7">
    <source>
        <dbReference type="RuleBase" id="RU363032"/>
    </source>
</evidence>
<comment type="subcellular location">
    <subcellularLocation>
        <location evidence="1 7">Cell membrane</location>
        <topology evidence="1 7">Multi-pass membrane protein</topology>
    </subcellularLocation>
</comment>
<feature type="transmembrane region" description="Helical" evidence="7">
    <location>
        <begin position="145"/>
        <end position="169"/>
    </location>
</feature>
<dbReference type="PANTHER" id="PTHR30193:SF37">
    <property type="entry name" value="INNER MEMBRANE ABC TRANSPORTER PERMEASE PROTEIN YCJO"/>
    <property type="match status" value="1"/>
</dbReference>
<evidence type="ECO:0000313" key="9">
    <source>
        <dbReference type="EMBL" id="PRY92083.1"/>
    </source>
</evidence>
<dbReference type="GO" id="GO:0005886">
    <property type="term" value="C:plasma membrane"/>
    <property type="evidence" value="ECO:0007669"/>
    <property type="project" value="UniProtKB-SubCell"/>
</dbReference>
<gene>
    <name evidence="9" type="ORF">BCF33_2783</name>
</gene>
<evidence type="ECO:0000259" key="8">
    <source>
        <dbReference type="PROSITE" id="PS50928"/>
    </source>
</evidence>
<keyword evidence="2 7" id="KW-0813">Transport</keyword>
<sequence length="369" mass="39813">MADTDPHGPLGAAERRAAWLFLAPFGALLGVFFLFAAARTAWFSLTDYDLFSEARFVGLRNYGALLTDDLFLLALRNSLMFAVIVTTAQTVLALILAVFVNGIVRGRGAARTALYFPSIVSSTVMTLIFIWLFQRRGLVTDAANWVANEGAAIACFALVLVAVQTALVWNARRRYDGVAPLDPYFLIFAVAAALAVTVLLRTAQILPAGEADEPISWLNTRRTWLGMPVTLWSVAAINVFTTIPLMMLLYLAGLQSIPRDLYEAAEIDGASRRTAFLRITVPLLAPVTFAVVTLGLIGTLQMFDQVAILGNAAPIESRVTLAYYTYYNAFPPGGAPRIGMASAGAITLAVLTLGIVFLQRALGISDRAA</sequence>
<evidence type="ECO:0000256" key="4">
    <source>
        <dbReference type="ARBA" id="ARBA00022692"/>
    </source>
</evidence>
<feature type="transmembrane region" description="Helical" evidence="7">
    <location>
        <begin position="275"/>
        <end position="297"/>
    </location>
</feature>
<comment type="caution">
    <text evidence="9">The sequence shown here is derived from an EMBL/GenBank/DDBJ whole genome shotgun (WGS) entry which is preliminary data.</text>
</comment>
<comment type="similarity">
    <text evidence="7">Belongs to the binding-protein-dependent transport system permease family.</text>
</comment>
<reference evidence="9 10" key="1">
    <citation type="submission" date="2018-03" db="EMBL/GenBank/DDBJ databases">
        <title>Genomic Encyclopedia of Archaeal and Bacterial Type Strains, Phase II (KMG-II): from individual species to whole genera.</title>
        <authorList>
            <person name="Goeker M."/>
        </authorList>
    </citation>
    <scope>NUCLEOTIDE SEQUENCE [LARGE SCALE GENOMIC DNA]</scope>
    <source>
        <strain evidence="9 10">DSM 29318</strain>
    </source>
</reference>
<dbReference type="PANTHER" id="PTHR30193">
    <property type="entry name" value="ABC TRANSPORTER PERMEASE PROTEIN"/>
    <property type="match status" value="1"/>
</dbReference>
<dbReference type="InterPro" id="IPR035906">
    <property type="entry name" value="MetI-like_sf"/>
</dbReference>
<feature type="transmembrane region" description="Helical" evidence="7">
    <location>
        <begin position="112"/>
        <end position="133"/>
    </location>
</feature>
<keyword evidence="3" id="KW-1003">Cell membrane</keyword>
<keyword evidence="6 7" id="KW-0472">Membrane</keyword>
<dbReference type="Proteomes" id="UP000238801">
    <property type="component" value="Unassembled WGS sequence"/>
</dbReference>
<name>A0A2T0WZF2_9RHOB</name>
<dbReference type="AlphaFoldDB" id="A0A2T0WZF2"/>
<proteinExistence type="inferred from homology"/>
<feature type="transmembrane region" description="Helical" evidence="7">
    <location>
        <begin position="231"/>
        <end position="254"/>
    </location>
</feature>
<feature type="transmembrane region" description="Helical" evidence="7">
    <location>
        <begin position="338"/>
        <end position="358"/>
    </location>
</feature>
<evidence type="ECO:0000256" key="2">
    <source>
        <dbReference type="ARBA" id="ARBA00022448"/>
    </source>
</evidence>
<feature type="transmembrane region" description="Helical" evidence="7">
    <location>
        <begin position="79"/>
        <end position="100"/>
    </location>
</feature>
<feature type="transmembrane region" description="Helical" evidence="7">
    <location>
        <begin position="181"/>
        <end position="200"/>
    </location>
</feature>
<evidence type="ECO:0000256" key="5">
    <source>
        <dbReference type="ARBA" id="ARBA00022989"/>
    </source>
</evidence>
<protein>
    <submittedName>
        <fullName evidence="9">Carbohydrate ABC transporter membrane protein 1 (CUT1 family)</fullName>
    </submittedName>
</protein>
<dbReference type="Gene3D" id="1.10.3720.10">
    <property type="entry name" value="MetI-like"/>
    <property type="match status" value="1"/>
</dbReference>
<evidence type="ECO:0000256" key="3">
    <source>
        <dbReference type="ARBA" id="ARBA00022475"/>
    </source>
</evidence>
<dbReference type="InterPro" id="IPR051393">
    <property type="entry name" value="ABC_transporter_permease"/>
</dbReference>
<evidence type="ECO:0000256" key="6">
    <source>
        <dbReference type="ARBA" id="ARBA00023136"/>
    </source>
</evidence>
<dbReference type="Pfam" id="PF00528">
    <property type="entry name" value="BPD_transp_1"/>
    <property type="match status" value="1"/>
</dbReference>
<keyword evidence="4 7" id="KW-0812">Transmembrane</keyword>
<dbReference type="PROSITE" id="PS50928">
    <property type="entry name" value="ABC_TM1"/>
    <property type="match status" value="1"/>
</dbReference>
<dbReference type="CDD" id="cd06261">
    <property type="entry name" value="TM_PBP2"/>
    <property type="match status" value="1"/>
</dbReference>
<evidence type="ECO:0000256" key="1">
    <source>
        <dbReference type="ARBA" id="ARBA00004651"/>
    </source>
</evidence>
<organism evidence="9 10">
    <name type="scientific">Hasllibacter halocynthiae</name>
    <dbReference type="NCBI Taxonomy" id="595589"/>
    <lineage>
        <taxon>Bacteria</taxon>
        <taxon>Pseudomonadati</taxon>
        <taxon>Pseudomonadota</taxon>
        <taxon>Alphaproteobacteria</taxon>
        <taxon>Rhodobacterales</taxon>
        <taxon>Roseobacteraceae</taxon>
        <taxon>Hasllibacter</taxon>
    </lineage>
</organism>
<dbReference type="InterPro" id="IPR000515">
    <property type="entry name" value="MetI-like"/>
</dbReference>
<dbReference type="GO" id="GO:0055085">
    <property type="term" value="P:transmembrane transport"/>
    <property type="evidence" value="ECO:0007669"/>
    <property type="project" value="InterPro"/>
</dbReference>
<dbReference type="SUPFAM" id="SSF161098">
    <property type="entry name" value="MetI-like"/>
    <property type="match status" value="2"/>
</dbReference>